<keyword evidence="2" id="KW-1185">Reference proteome</keyword>
<proteinExistence type="predicted"/>
<evidence type="ECO:0000313" key="2">
    <source>
        <dbReference type="Proteomes" id="UP001367676"/>
    </source>
</evidence>
<sequence length="304" mass="35344">MPLFTTLIQAEFNKIAFHQHEPHCSKQIVTFRTFELQNAWEQIMIPCFGRHRIPRTSWNEDPFLQSFLFTLSIDSDNLYIFGEQRSGEEDKIYLIEVVKVIRSGLSSLKEIIVTPEGMAREAYLYSIEAHTTNIREVEALYVRDIIRNEAEFPNPFETMEVGKLLTVCLSIFTEHKYARRGISISREAMFASSNEALQVQNSVYFQLESQRDGHPQKTYSCLAEHPRSSSFVQTVMVASMYTIAAGRKPNSIFVFEILDIHNRVRLFEHIENFDFAHLRPSEPSEKEIYADTERLLQVIQYQGD</sequence>
<evidence type="ECO:0000313" key="1">
    <source>
        <dbReference type="EMBL" id="KAK7588186.1"/>
    </source>
</evidence>
<organism evidence="1 2">
    <name type="scientific">Parthenolecanium corni</name>
    <dbReference type="NCBI Taxonomy" id="536013"/>
    <lineage>
        <taxon>Eukaryota</taxon>
        <taxon>Metazoa</taxon>
        <taxon>Ecdysozoa</taxon>
        <taxon>Arthropoda</taxon>
        <taxon>Hexapoda</taxon>
        <taxon>Insecta</taxon>
        <taxon>Pterygota</taxon>
        <taxon>Neoptera</taxon>
        <taxon>Paraneoptera</taxon>
        <taxon>Hemiptera</taxon>
        <taxon>Sternorrhyncha</taxon>
        <taxon>Coccoidea</taxon>
        <taxon>Coccidae</taxon>
        <taxon>Parthenolecanium</taxon>
    </lineage>
</organism>
<dbReference type="Proteomes" id="UP001367676">
    <property type="component" value="Unassembled WGS sequence"/>
</dbReference>
<protein>
    <submittedName>
        <fullName evidence="1">Uncharacterized protein</fullName>
    </submittedName>
</protein>
<dbReference type="AlphaFoldDB" id="A0AAN9Y3K8"/>
<reference evidence="1 2" key="1">
    <citation type="submission" date="2024-03" db="EMBL/GenBank/DDBJ databases">
        <title>Adaptation during the transition from Ophiocordyceps entomopathogen to insect associate is accompanied by gene loss and intensified selection.</title>
        <authorList>
            <person name="Ward C.M."/>
            <person name="Onetto C.A."/>
            <person name="Borneman A.R."/>
        </authorList>
    </citation>
    <scope>NUCLEOTIDE SEQUENCE [LARGE SCALE GENOMIC DNA]</scope>
    <source>
        <strain evidence="1">AWRI1</strain>
        <tissue evidence="1">Single Adult Female</tissue>
    </source>
</reference>
<gene>
    <name evidence="1" type="ORF">V9T40_005431</name>
</gene>
<accession>A0AAN9Y3K8</accession>
<dbReference type="EMBL" id="JBBCAQ010000023">
    <property type="protein sequence ID" value="KAK7588186.1"/>
    <property type="molecule type" value="Genomic_DNA"/>
</dbReference>
<name>A0AAN9Y3K8_9HEMI</name>
<comment type="caution">
    <text evidence="1">The sequence shown here is derived from an EMBL/GenBank/DDBJ whole genome shotgun (WGS) entry which is preliminary data.</text>
</comment>